<dbReference type="PROSITE" id="PS50931">
    <property type="entry name" value="HTH_LYSR"/>
    <property type="match status" value="1"/>
</dbReference>
<dbReference type="SUPFAM" id="SSF46785">
    <property type="entry name" value="Winged helix' DNA-binding domain"/>
    <property type="match status" value="1"/>
</dbReference>
<dbReference type="InterPro" id="IPR036388">
    <property type="entry name" value="WH-like_DNA-bd_sf"/>
</dbReference>
<dbReference type="GO" id="GO:0043565">
    <property type="term" value="F:sequence-specific DNA binding"/>
    <property type="evidence" value="ECO:0007669"/>
    <property type="project" value="TreeGrafter"/>
</dbReference>
<evidence type="ECO:0000313" key="6">
    <source>
        <dbReference type="EMBL" id="KPY30848.1"/>
    </source>
</evidence>
<dbReference type="SUPFAM" id="SSF53850">
    <property type="entry name" value="Periplasmic binding protein-like II"/>
    <property type="match status" value="1"/>
</dbReference>
<evidence type="ECO:0000256" key="1">
    <source>
        <dbReference type="ARBA" id="ARBA00009437"/>
    </source>
</evidence>
<accession>A0A0N8SIY0</accession>
<dbReference type="InterPro" id="IPR005119">
    <property type="entry name" value="LysR_subst-bd"/>
</dbReference>
<keyword evidence="2" id="KW-0805">Transcription regulation</keyword>
<dbReference type="CDD" id="cd08479">
    <property type="entry name" value="PBP2_CrgA_like_9"/>
    <property type="match status" value="1"/>
</dbReference>
<feature type="domain" description="HTH lysR-type" evidence="5">
    <location>
        <begin position="11"/>
        <end position="68"/>
    </location>
</feature>
<dbReference type="AlphaFoldDB" id="A0A0N8SIY0"/>
<protein>
    <submittedName>
        <fullName evidence="6">Regulatory protein LysR</fullName>
    </submittedName>
</protein>
<sequence>MQGTRFVNNYPSLDDLNVFIHVARRSSFVGAANELSMSAAYVSKRIRLLEQAMGVVLLHRSTRQVSITEDGERVYEWAKGILESVQQMGDEVAALHDEPSGLLRVVSSQGFGRRFVAPALSELAARYPKLDIRLDIQDRLIDLIEEGVDLDIRVGNEIAPHLRARHLASNWRVLCASPAYLAQRGAPMSLSELANHDCLVIKERDRPFGIWHLNGPQGAETVKVTGSLSTNHGEIARQWCLDGRGVLLRSLWDVRDDLAEGRLVQVLADYRQEADIWAVYTSPLMRSAKVRVTVEFLREFLAQGQVGVSEQ</sequence>
<dbReference type="Proteomes" id="UP000050562">
    <property type="component" value="Unassembled WGS sequence"/>
</dbReference>
<evidence type="ECO:0000256" key="3">
    <source>
        <dbReference type="ARBA" id="ARBA00023125"/>
    </source>
</evidence>
<gene>
    <name evidence="6" type="ORF">ALO52_04600</name>
</gene>
<organism evidence="6 7">
    <name type="scientific">Pseudomonas syringae pv. primulae</name>
    <dbReference type="NCBI Taxonomy" id="251707"/>
    <lineage>
        <taxon>Bacteria</taxon>
        <taxon>Pseudomonadati</taxon>
        <taxon>Pseudomonadota</taxon>
        <taxon>Gammaproteobacteria</taxon>
        <taxon>Pseudomonadales</taxon>
        <taxon>Pseudomonadaceae</taxon>
        <taxon>Pseudomonas</taxon>
    </lineage>
</organism>
<dbReference type="PANTHER" id="PTHR30537">
    <property type="entry name" value="HTH-TYPE TRANSCRIPTIONAL REGULATOR"/>
    <property type="match status" value="1"/>
</dbReference>
<dbReference type="FunFam" id="3.40.190.290:FF:000001">
    <property type="entry name" value="Transcriptional regulator, LysR family"/>
    <property type="match status" value="1"/>
</dbReference>
<dbReference type="EMBL" id="LJRC01000269">
    <property type="protein sequence ID" value="KPY30848.1"/>
    <property type="molecule type" value="Genomic_DNA"/>
</dbReference>
<name>A0A0N8SIY0_9PSED</name>
<dbReference type="PANTHER" id="PTHR30537:SF5">
    <property type="entry name" value="HTH-TYPE TRANSCRIPTIONAL ACTIVATOR TTDR-RELATED"/>
    <property type="match status" value="1"/>
</dbReference>
<evidence type="ECO:0000259" key="5">
    <source>
        <dbReference type="PROSITE" id="PS50931"/>
    </source>
</evidence>
<dbReference type="Gene3D" id="3.40.190.290">
    <property type="match status" value="1"/>
</dbReference>
<dbReference type="GO" id="GO:0003700">
    <property type="term" value="F:DNA-binding transcription factor activity"/>
    <property type="evidence" value="ECO:0007669"/>
    <property type="project" value="InterPro"/>
</dbReference>
<reference evidence="6 7" key="1">
    <citation type="submission" date="2015-09" db="EMBL/GenBank/DDBJ databases">
        <title>Genome announcement of multiple Pseudomonas syringae strains.</title>
        <authorList>
            <person name="Thakur S."/>
            <person name="Wang P.W."/>
            <person name="Gong Y."/>
            <person name="Weir B.S."/>
            <person name="Guttman D.S."/>
        </authorList>
    </citation>
    <scope>NUCLEOTIDE SEQUENCE [LARGE SCALE GENOMIC DNA]</scope>
    <source>
        <strain evidence="6 7">ICMP3956</strain>
    </source>
</reference>
<dbReference type="InterPro" id="IPR058163">
    <property type="entry name" value="LysR-type_TF_proteobact-type"/>
</dbReference>
<comment type="similarity">
    <text evidence="1">Belongs to the LysR transcriptional regulatory family.</text>
</comment>
<proteinExistence type="inferred from homology"/>
<keyword evidence="3" id="KW-0238">DNA-binding</keyword>
<dbReference type="Gene3D" id="1.10.10.10">
    <property type="entry name" value="Winged helix-like DNA-binding domain superfamily/Winged helix DNA-binding domain"/>
    <property type="match status" value="1"/>
</dbReference>
<evidence type="ECO:0000256" key="2">
    <source>
        <dbReference type="ARBA" id="ARBA00023015"/>
    </source>
</evidence>
<dbReference type="FunFam" id="1.10.10.10:FF:000001">
    <property type="entry name" value="LysR family transcriptional regulator"/>
    <property type="match status" value="1"/>
</dbReference>
<evidence type="ECO:0000256" key="4">
    <source>
        <dbReference type="ARBA" id="ARBA00023163"/>
    </source>
</evidence>
<dbReference type="GO" id="GO:0006351">
    <property type="term" value="P:DNA-templated transcription"/>
    <property type="evidence" value="ECO:0007669"/>
    <property type="project" value="TreeGrafter"/>
</dbReference>
<keyword evidence="4" id="KW-0804">Transcription</keyword>
<dbReference type="PATRIC" id="fig|251707.3.peg.2097"/>
<evidence type="ECO:0000313" key="7">
    <source>
        <dbReference type="Proteomes" id="UP000050562"/>
    </source>
</evidence>
<dbReference type="Pfam" id="PF03466">
    <property type="entry name" value="LysR_substrate"/>
    <property type="match status" value="1"/>
</dbReference>
<dbReference type="InterPro" id="IPR000847">
    <property type="entry name" value="LysR_HTH_N"/>
</dbReference>
<dbReference type="Pfam" id="PF00126">
    <property type="entry name" value="HTH_1"/>
    <property type="match status" value="1"/>
</dbReference>
<dbReference type="InterPro" id="IPR036390">
    <property type="entry name" value="WH_DNA-bd_sf"/>
</dbReference>
<comment type="caution">
    <text evidence="6">The sequence shown here is derived from an EMBL/GenBank/DDBJ whole genome shotgun (WGS) entry which is preliminary data.</text>
</comment>